<accession>A0A4U7B0W1</accession>
<evidence type="ECO:0000256" key="4">
    <source>
        <dbReference type="ARBA" id="ARBA00023146"/>
    </source>
</evidence>
<dbReference type="GO" id="GO:0004824">
    <property type="term" value="F:lysine-tRNA ligase activity"/>
    <property type="evidence" value="ECO:0007669"/>
    <property type="project" value="InterPro"/>
</dbReference>
<evidence type="ECO:0000256" key="3">
    <source>
        <dbReference type="ARBA" id="ARBA00022840"/>
    </source>
</evidence>
<dbReference type="InterPro" id="IPR012340">
    <property type="entry name" value="NA-bd_OB-fold"/>
</dbReference>
<evidence type="ECO:0000313" key="8">
    <source>
        <dbReference type="Proteomes" id="UP000308133"/>
    </source>
</evidence>
<evidence type="ECO:0000256" key="2">
    <source>
        <dbReference type="ARBA" id="ARBA00022741"/>
    </source>
</evidence>
<keyword evidence="2" id="KW-0547">Nucleotide-binding</keyword>
<dbReference type="CDD" id="cd04322">
    <property type="entry name" value="LysRS_N"/>
    <property type="match status" value="1"/>
</dbReference>
<dbReference type="GO" id="GO:0000049">
    <property type="term" value="F:tRNA binding"/>
    <property type="evidence" value="ECO:0007669"/>
    <property type="project" value="TreeGrafter"/>
</dbReference>
<dbReference type="InterPro" id="IPR045864">
    <property type="entry name" value="aa-tRNA-synth_II/BPL/LPL"/>
</dbReference>
<dbReference type="PRINTS" id="PR00982">
    <property type="entry name" value="TRNASYNTHLYS"/>
</dbReference>
<dbReference type="SUPFAM" id="SSF55681">
    <property type="entry name" value="Class II aaRS and biotin synthetases"/>
    <property type="match status" value="1"/>
</dbReference>
<dbReference type="InterPro" id="IPR006195">
    <property type="entry name" value="aa-tRNA-synth_II"/>
</dbReference>
<dbReference type="InterPro" id="IPR004365">
    <property type="entry name" value="NA-bd_OB_tRNA"/>
</dbReference>
<gene>
    <name evidence="7" type="ORF">C1H76_3454</name>
</gene>
<dbReference type="PROSITE" id="PS50862">
    <property type="entry name" value="AA_TRNA_LIGASE_II"/>
    <property type="match status" value="1"/>
</dbReference>
<dbReference type="GO" id="GO:0005524">
    <property type="term" value="F:ATP binding"/>
    <property type="evidence" value="ECO:0007669"/>
    <property type="project" value="UniProtKB-KW"/>
</dbReference>
<dbReference type="GO" id="GO:0005739">
    <property type="term" value="C:mitochondrion"/>
    <property type="evidence" value="ECO:0007669"/>
    <property type="project" value="TreeGrafter"/>
</dbReference>
<evidence type="ECO:0000256" key="1">
    <source>
        <dbReference type="ARBA" id="ARBA00022598"/>
    </source>
</evidence>
<organism evidence="7 8">
    <name type="scientific">Elsinoe australis</name>
    <dbReference type="NCBI Taxonomy" id="40998"/>
    <lineage>
        <taxon>Eukaryota</taxon>
        <taxon>Fungi</taxon>
        <taxon>Dikarya</taxon>
        <taxon>Ascomycota</taxon>
        <taxon>Pezizomycotina</taxon>
        <taxon>Dothideomycetes</taxon>
        <taxon>Dothideomycetidae</taxon>
        <taxon>Myriangiales</taxon>
        <taxon>Elsinoaceae</taxon>
        <taxon>Elsinoe</taxon>
    </lineage>
</organism>
<dbReference type="GO" id="GO:0070154">
    <property type="term" value="P:mitochondrial lysyl-tRNA aminoacylation"/>
    <property type="evidence" value="ECO:0007669"/>
    <property type="project" value="TreeGrafter"/>
</dbReference>
<dbReference type="Gene3D" id="3.30.930.10">
    <property type="entry name" value="Bira Bifunctional Protein, Domain 2"/>
    <property type="match status" value="1"/>
</dbReference>
<comment type="caution">
    <text evidence="7">The sequence shown here is derived from an EMBL/GenBank/DDBJ whole genome shotgun (WGS) entry which is preliminary data.</text>
</comment>
<dbReference type="Pfam" id="PF00152">
    <property type="entry name" value="tRNA-synt_2"/>
    <property type="match status" value="1"/>
</dbReference>
<evidence type="ECO:0000256" key="5">
    <source>
        <dbReference type="ARBA" id="ARBA00030563"/>
    </source>
</evidence>
<protein>
    <recommendedName>
        <fullName evidence="5">Lysyl-tRNA synthetase</fullName>
    </recommendedName>
</protein>
<feature type="domain" description="Aminoacyl-transfer RNA synthetases class-II family profile" evidence="6">
    <location>
        <begin position="229"/>
        <end position="566"/>
    </location>
</feature>
<dbReference type="SUPFAM" id="SSF50249">
    <property type="entry name" value="Nucleic acid-binding proteins"/>
    <property type="match status" value="1"/>
</dbReference>
<name>A0A4U7B0W1_9PEZI</name>
<reference evidence="7 8" key="1">
    <citation type="submission" date="2018-02" db="EMBL/GenBank/DDBJ databases">
        <title>Draft genome sequences of Elsinoe sp., causing black scab on jojoba.</title>
        <authorList>
            <person name="Stodart B."/>
            <person name="Jeffress S."/>
            <person name="Ash G."/>
            <person name="Arun Chinnappa K."/>
        </authorList>
    </citation>
    <scope>NUCLEOTIDE SEQUENCE [LARGE SCALE GENOMIC DNA]</scope>
    <source>
        <strain evidence="7 8">Hillstone_2</strain>
    </source>
</reference>
<dbReference type="InterPro" id="IPR004364">
    <property type="entry name" value="Aa-tRNA-synt_II"/>
</dbReference>
<dbReference type="Proteomes" id="UP000308133">
    <property type="component" value="Unassembled WGS sequence"/>
</dbReference>
<dbReference type="Gene3D" id="2.40.50.140">
    <property type="entry name" value="Nucleic acid-binding proteins"/>
    <property type="match status" value="1"/>
</dbReference>
<dbReference type="EMBL" id="PTQR01000042">
    <property type="protein sequence ID" value="TKX24349.1"/>
    <property type="molecule type" value="Genomic_DNA"/>
</dbReference>
<evidence type="ECO:0000313" key="7">
    <source>
        <dbReference type="EMBL" id="TKX24349.1"/>
    </source>
</evidence>
<sequence>MPYPYDHHLYYKDADMLRFQPCAAYARFFSASRKVLSDQPKVKQTRSHAKSDFERRIELLEGQQGRSREWYPRFDGPPNATIWTKIETAKKTAMRLSPGTSDTKAPVSVSGRVRSVRVASSKLVFVDIERNGHTIQVVFNLGSMHADTANDQAKAAFRKSVRRGDWLTATGYAHKTGSGEPSLAATCLPKLDSPSLHQIPAALEDAETKARKPHVNMLVDPAELQTHVMRGRIEQHIITWLAQKGYNKVNTPILTSGAGGAVAKPFETVAAEMSNTKLNLRIAPELWLKRLIVGGMDKVFELGPAFRNEGMFLTSVDSTHNPEFTMCEFYATFTTIEALMIQTESLLHNMFTFLASLPHEMTSHLPDSIVHRNFSGIQLDPYFPDRFARLPFIPTLEQAMARPLPDLSSSTAHTDLLDLFKHVELPLPSNQTVPNLLDALSSHYIEPLCTEPTFITEHPAALSPLSKSFTCPITGQLVSARAELFIEGREYANMYEEENSPFEQRRKFEEQLEYRRQVDPDCEAEIDESYLEVLEWGLPPTGGWGMGIDRLVMLFTGRKRIGDVLPFGTLRNVVGLRGRWRGD</sequence>
<keyword evidence="1 7" id="KW-0436">Ligase</keyword>
<keyword evidence="4" id="KW-0030">Aminoacyl-tRNA synthetase</keyword>
<dbReference type="InterPro" id="IPR018149">
    <property type="entry name" value="Lys-tRNA-synth_II_C"/>
</dbReference>
<evidence type="ECO:0000259" key="6">
    <source>
        <dbReference type="PROSITE" id="PS50862"/>
    </source>
</evidence>
<dbReference type="Pfam" id="PF01336">
    <property type="entry name" value="tRNA_anti-codon"/>
    <property type="match status" value="1"/>
</dbReference>
<dbReference type="InterPro" id="IPR044136">
    <property type="entry name" value="Lys-tRNA-ligase_II_N"/>
</dbReference>
<dbReference type="PANTHER" id="PTHR42918">
    <property type="entry name" value="LYSYL-TRNA SYNTHETASE"/>
    <property type="match status" value="1"/>
</dbReference>
<proteinExistence type="predicted"/>
<dbReference type="PANTHER" id="PTHR42918:SF5">
    <property type="entry name" value="LYSINE--TRNA LIGASE, MITOCHONDRIAL"/>
    <property type="match status" value="1"/>
</dbReference>
<keyword evidence="3" id="KW-0067">ATP-binding</keyword>
<dbReference type="AlphaFoldDB" id="A0A4U7B0W1"/>